<sequence>MNLNLSVTKAWESFHRDGSVADGQLRKHTLRALSEEITRKARVAALRKELAVLESDLASIAPSTQDMVEQLARRECLELSNQIMSRLPREVRDMIYLHLSTRDVEIIEREHFRTTLDPLTRLYSYNFERWKKQHFQEHYWNPEYVSKPLYNELVENYYRTSTFVFSDDPGVMKRFLTTDEMRLGLLPKDLVAKVEIGLNAVSHDRGSFRAYMFGVPKSPERMREAVEGLFELKTGARAVIRFVTEAKTQEERDEHCRGAMETLFNEAQREKMKKYKVKFVVDDSKTVSNYLIGYDIEFELYTNSRLFTDKIPILVNTLVSFKMRLTARTQQVRSPLSPAMQTPLSHSLYDNFVCYDQEMDKSPVAAMWLSDVGTDPVRRRIANKN</sequence>
<organism evidence="1 2">
    <name type="scientific">Cochliobolus heterostrophus (strain C5 / ATCC 48332 / race O)</name>
    <name type="common">Southern corn leaf blight fungus</name>
    <name type="synonym">Bipolaris maydis</name>
    <dbReference type="NCBI Taxonomy" id="701091"/>
    <lineage>
        <taxon>Eukaryota</taxon>
        <taxon>Fungi</taxon>
        <taxon>Dikarya</taxon>
        <taxon>Ascomycota</taxon>
        <taxon>Pezizomycotina</taxon>
        <taxon>Dothideomycetes</taxon>
        <taxon>Pleosporomycetidae</taxon>
        <taxon>Pleosporales</taxon>
        <taxon>Pleosporineae</taxon>
        <taxon>Pleosporaceae</taxon>
        <taxon>Bipolaris</taxon>
    </lineage>
</organism>
<dbReference type="AlphaFoldDB" id="M2U489"/>
<reference evidence="1 2" key="1">
    <citation type="journal article" date="2012" name="PLoS Pathog.">
        <title>Diverse lifestyles and strategies of plant pathogenesis encoded in the genomes of eighteen Dothideomycetes fungi.</title>
        <authorList>
            <person name="Ohm R.A."/>
            <person name="Feau N."/>
            <person name="Henrissat B."/>
            <person name="Schoch C.L."/>
            <person name="Horwitz B.A."/>
            <person name="Barry K.W."/>
            <person name="Condon B.J."/>
            <person name="Copeland A.C."/>
            <person name="Dhillon B."/>
            <person name="Glaser F."/>
            <person name="Hesse C.N."/>
            <person name="Kosti I."/>
            <person name="LaButti K."/>
            <person name="Lindquist E.A."/>
            <person name="Lucas S."/>
            <person name="Salamov A.A."/>
            <person name="Bradshaw R.E."/>
            <person name="Ciuffetti L."/>
            <person name="Hamelin R.C."/>
            <person name="Kema G.H.J."/>
            <person name="Lawrence C."/>
            <person name="Scott J.A."/>
            <person name="Spatafora J.W."/>
            <person name="Turgeon B.G."/>
            <person name="de Wit P.J.G.M."/>
            <person name="Zhong S."/>
            <person name="Goodwin S.B."/>
            <person name="Grigoriev I.V."/>
        </authorList>
    </citation>
    <scope>NUCLEOTIDE SEQUENCE [LARGE SCALE GENOMIC DNA]</scope>
    <source>
        <strain evidence="2">C5 / ATCC 48332 / race O</strain>
    </source>
</reference>
<dbReference type="Proteomes" id="UP000016936">
    <property type="component" value="Unassembled WGS sequence"/>
</dbReference>
<gene>
    <name evidence="1" type="ORF">COCHEDRAFT_1032752</name>
</gene>
<evidence type="ECO:0000313" key="2">
    <source>
        <dbReference type="Proteomes" id="UP000016936"/>
    </source>
</evidence>
<proteinExistence type="predicted"/>
<accession>M2U489</accession>
<dbReference type="HOGENOM" id="CLU_060557_0_0_1"/>
<dbReference type="EMBL" id="KB445580">
    <property type="protein sequence ID" value="EMD88571.1"/>
    <property type="molecule type" value="Genomic_DNA"/>
</dbReference>
<dbReference type="eggNOG" id="ENOG502T3FS">
    <property type="taxonomic scope" value="Eukaryota"/>
</dbReference>
<keyword evidence="2" id="KW-1185">Reference proteome</keyword>
<dbReference type="OrthoDB" id="3795413at2759"/>
<reference evidence="2" key="2">
    <citation type="journal article" date="2013" name="PLoS Genet.">
        <title>Comparative genome structure, secondary metabolite, and effector coding capacity across Cochliobolus pathogens.</title>
        <authorList>
            <person name="Condon B.J."/>
            <person name="Leng Y."/>
            <person name="Wu D."/>
            <person name="Bushley K.E."/>
            <person name="Ohm R.A."/>
            <person name="Otillar R."/>
            <person name="Martin J."/>
            <person name="Schackwitz W."/>
            <person name="Grimwood J."/>
            <person name="MohdZainudin N."/>
            <person name="Xue C."/>
            <person name="Wang R."/>
            <person name="Manning V.A."/>
            <person name="Dhillon B."/>
            <person name="Tu Z.J."/>
            <person name="Steffenson B.J."/>
            <person name="Salamov A."/>
            <person name="Sun H."/>
            <person name="Lowry S."/>
            <person name="LaButti K."/>
            <person name="Han J."/>
            <person name="Copeland A."/>
            <person name="Lindquist E."/>
            <person name="Barry K."/>
            <person name="Schmutz J."/>
            <person name="Baker S.E."/>
            <person name="Ciuffetti L.M."/>
            <person name="Grigoriev I.V."/>
            <person name="Zhong S."/>
            <person name="Turgeon B.G."/>
        </authorList>
    </citation>
    <scope>NUCLEOTIDE SEQUENCE [LARGE SCALE GENOMIC DNA]</scope>
    <source>
        <strain evidence="2">C5 / ATCC 48332 / race O</strain>
    </source>
</reference>
<name>M2U489_COCH5</name>
<protein>
    <submittedName>
        <fullName evidence="1">Uncharacterized protein</fullName>
    </submittedName>
</protein>
<evidence type="ECO:0000313" key="1">
    <source>
        <dbReference type="EMBL" id="EMD88571.1"/>
    </source>
</evidence>